<dbReference type="AlphaFoldDB" id="A0A6A7C3H4"/>
<name>A0A6A7C3H4_9PEZI</name>
<organism evidence="1 2">
    <name type="scientific">Piedraia hortae CBS 480.64</name>
    <dbReference type="NCBI Taxonomy" id="1314780"/>
    <lineage>
        <taxon>Eukaryota</taxon>
        <taxon>Fungi</taxon>
        <taxon>Dikarya</taxon>
        <taxon>Ascomycota</taxon>
        <taxon>Pezizomycotina</taxon>
        <taxon>Dothideomycetes</taxon>
        <taxon>Dothideomycetidae</taxon>
        <taxon>Capnodiales</taxon>
        <taxon>Piedraiaceae</taxon>
        <taxon>Piedraia</taxon>
    </lineage>
</organism>
<evidence type="ECO:0000313" key="1">
    <source>
        <dbReference type="EMBL" id="KAF2862040.1"/>
    </source>
</evidence>
<dbReference type="EMBL" id="MU005968">
    <property type="protein sequence ID" value="KAF2862040.1"/>
    <property type="molecule type" value="Genomic_DNA"/>
</dbReference>
<dbReference type="PROSITE" id="PS51257">
    <property type="entry name" value="PROKAR_LIPOPROTEIN"/>
    <property type="match status" value="1"/>
</dbReference>
<evidence type="ECO:0000313" key="2">
    <source>
        <dbReference type="Proteomes" id="UP000799421"/>
    </source>
</evidence>
<sequence length="186" mass="20175">MSGIEGKGPHVGQDVMVTAQISVRGGWSTCFTVSCGVVPNGTFPGELTLGRSVFHRWGVTWKGSTGKEAVVLLCFNGSPALHPAKKVPRPHACYTATESPFSPSNIKWKAPTPVDDPAVANYINHYVTQFRGLFDQSRRKTDLVAKTEHSIDTGANPPVRSPPKRCSPSQEHALRDFVKNHNGSII</sequence>
<keyword evidence="2" id="KW-1185">Reference proteome</keyword>
<protein>
    <submittedName>
        <fullName evidence="1">Uncharacterized protein</fullName>
    </submittedName>
</protein>
<gene>
    <name evidence="1" type="ORF">K470DRAFT_263171</name>
</gene>
<reference evidence="1" key="1">
    <citation type="journal article" date="2020" name="Stud. Mycol.">
        <title>101 Dothideomycetes genomes: a test case for predicting lifestyles and emergence of pathogens.</title>
        <authorList>
            <person name="Haridas S."/>
            <person name="Albert R."/>
            <person name="Binder M."/>
            <person name="Bloem J."/>
            <person name="Labutti K."/>
            <person name="Salamov A."/>
            <person name="Andreopoulos B."/>
            <person name="Baker S."/>
            <person name="Barry K."/>
            <person name="Bills G."/>
            <person name="Bluhm B."/>
            <person name="Cannon C."/>
            <person name="Castanera R."/>
            <person name="Culley D."/>
            <person name="Daum C."/>
            <person name="Ezra D."/>
            <person name="Gonzalez J."/>
            <person name="Henrissat B."/>
            <person name="Kuo A."/>
            <person name="Liang C."/>
            <person name="Lipzen A."/>
            <person name="Lutzoni F."/>
            <person name="Magnuson J."/>
            <person name="Mondo S."/>
            <person name="Nolan M."/>
            <person name="Ohm R."/>
            <person name="Pangilinan J."/>
            <person name="Park H.-J."/>
            <person name="Ramirez L."/>
            <person name="Alfaro M."/>
            <person name="Sun H."/>
            <person name="Tritt A."/>
            <person name="Yoshinaga Y."/>
            <person name="Zwiers L.-H."/>
            <person name="Turgeon B."/>
            <person name="Goodwin S."/>
            <person name="Spatafora J."/>
            <person name="Crous P."/>
            <person name="Grigoriev I."/>
        </authorList>
    </citation>
    <scope>NUCLEOTIDE SEQUENCE</scope>
    <source>
        <strain evidence="1">CBS 480.64</strain>
    </source>
</reference>
<dbReference type="OrthoDB" id="4771581at2759"/>
<accession>A0A6A7C3H4</accession>
<proteinExistence type="predicted"/>
<dbReference type="Proteomes" id="UP000799421">
    <property type="component" value="Unassembled WGS sequence"/>
</dbReference>